<organism evidence="1 2">
    <name type="scientific">Talaromyces marneffei (strain ATCC 18224 / CBS 334.59 / QM 7333)</name>
    <name type="common">Penicillium marneffei</name>
    <dbReference type="NCBI Taxonomy" id="441960"/>
    <lineage>
        <taxon>Eukaryota</taxon>
        <taxon>Fungi</taxon>
        <taxon>Dikarya</taxon>
        <taxon>Ascomycota</taxon>
        <taxon>Pezizomycotina</taxon>
        <taxon>Eurotiomycetes</taxon>
        <taxon>Eurotiomycetidae</taxon>
        <taxon>Eurotiales</taxon>
        <taxon>Trichocomaceae</taxon>
        <taxon>Talaromyces</taxon>
        <taxon>Talaromyces sect. Talaromyces</taxon>
    </lineage>
</organism>
<proteinExistence type="predicted"/>
<sequence>MTDIVLVPAVENWIRDDWKLKPDVLKREYPTVHRIYENCRELDAYKNAHWTTQPDTNVGAANPVFVIGGAAMAK</sequence>
<evidence type="ECO:0000313" key="2">
    <source>
        <dbReference type="Proteomes" id="UP000001294"/>
    </source>
</evidence>
<name>B6QT33_TALMQ</name>
<dbReference type="InterPro" id="IPR036282">
    <property type="entry name" value="Glutathione-S-Trfase_C_sf"/>
</dbReference>
<dbReference type="HOGENOM" id="CLU_2688578_0_0_1"/>
<dbReference type="AlphaFoldDB" id="B6QT33"/>
<dbReference type="SUPFAM" id="SSF47616">
    <property type="entry name" value="GST C-terminal domain-like"/>
    <property type="match status" value="1"/>
</dbReference>
<gene>
    <name evidence="1" type="ORF">PMAA_003960</name>
</gene>
<dbReference type="PhylomeDB" id="B6QT33"/>
<dbReference type="Gene3D" id="1.20.1050.10">
    <property type="match status" value="1"/>
</dbReference>
<dbReference type="Proteomes" id="UP000001294">
    <property type="component" value="Unassembled WGS sequence"/>
</dbReference>
<accession>B6QT33</accession>
<dbReference type="EMBL" id="DS995905">
    <property type="protein sequence ID" value="EEA19612.1"/>
    <property type="molecule type" value="Genomic_DNA"/>
</dbReference>
<protein>
    <submittedName>
        <fullName evidence="1">Uncharacterized protein</fullName>
    </submittedName>
</protein>
<reference evidence="2" key="1">
    <citation type="journal article" date="2015" name="Genome Announc.">
        <title>Genome sequence of the AIDS-associated pathogen Penicillium marneffei (ATCC18224) and its near taxonomic relative Talaromyces stipitatus (ATCC10500).</title>
        <authorList>
            <person name="Nierman W.C."/>
            <person name="Fedorova-Abrams N.D."/>
            <person name="Andrianopoulos A."/>
        </authorList>
    </citation>
    <scope>NUCLEOTIDE SEQUENCE [LARGE SCALE GENOMIC DNA]</scope>
    <source>
        <strain evidence="2">ATCC 18224 / CBS 334.59 / QM 7333</strain>
    </source>
</reference>
<keyword evidence="2" id="KW-1185">Reference proteome</keyword>
<evidence type="ECO:0000313" key="1">
    <source>
        <dbReference type="EMBL" id="EEA19612.1"/>
    </source>
</evidence>
<dbReference type="OrthoDB" id="202840at2759"/>
<dbReference type="VEuPathDB" id="FungiDB:PMAA_003960"/>
<dbReference type="STRING" id="441960.B6QT33"/>